<evidence type="ECO:0000313" key="3">
    <source>
        <dbReference type="Proteomes" id="UP000078544"/>
    </source>
</evidence>
<comment type="similarity">
    <text evidence="1">Belongs to the methyltransferase superfamily. LaeA methyltransferase family.</text>
</comment>
<keyword evidence="3" id="KW-1185">Reference proteome</keyword>
<proteinExistence type="inferred from homology"/>
<organism evidence="2 3">
    <name type="scientific">Moelleriella libera RCEF 2490</name>
    <dbReference type="NCBI Taxonomy" id="1081109"/>
    <lineage>
        <taxon>Eukaryota</taxon>
        <taxon>Fungi</taxon>
        <taxon>Dikarya</taxon>
        <taxon>Ascomycota</taxon>
        <taxon>Pezizomycotina</taxon>
        <taxon>Sordariomycetes</taxon>
        <taxon>Hypocreomycetidae</taxon>
        <taxon>Hypocreales</taxon>
        <taxon>Clavicipitaceae</taxon>
        <taxon>Moelleriella</taxon>
    </lineage>
</organism>
<dbReference type="PANTHER" id="PTHR43591">
    <property type="entry name" value="METHYLTRANSFERASE"/>
    <property type="match status" value="1"/>
</dbReference>
<dbReference type="GO" id="GO:0032259">
    <property type="term" value="P:methylation"/>
    <property type="evidence" value="ECO:0007669"/>
    <property type="project" value="UniProtKB-KW"/>
</dbReference>
<keyword evidence="2" id="KW-0808">Transferase</keyword>
<dbReference type="InterPro" id="IPR029063">
    <property type="entry name" value="SAM-dependent_MTases_sf"/>
</dbReference>
<dbReference type="CDD" id="cd02440">
    <property type="entry name" value="AdoMet_MTases"/>
    <property type="match status" value="1"/>
</dbReference>
<name>A0A166VBA9_9HYPO</name>
<dbReference type="GO" id="GO:0008168">
    <property type="term" value="F:methyltransferase activity"/>
    <property type="evidence" value="ECO:0007669"/>
    <property type="project" value="UniProtKB-KW"/>
</dbReference>
<comment type="caution">
    <text evidence="2">The sequence shown here is derived from an EMBL/GenBank/DDBJ whole genome shotgun (WGS) entry which is preliminary data.</text>
</comment>
<reference evidence="2 3" key="1">
    <citation type="journal article" date="2016" name="Genome Biol. Evol.">
        <title>Divergent and convergent evolution of fungal pathogenicity.</title>
        <authorList>
            <person name="Shang Y."/>
            <person name="Xiao G."/>
            <person name="Zheng P."/>
            <person name="Cen K."/>
            <person name="Zhan S."/>
            <person name="Wang C."/>
        </authorList>
    </citation>
    <scope>NUCLEOTIDE SEQUENCE [LARGE SCALE GENOMIC DNA]</scope>
    <source>
        <strain evidence="2 3">RCEF 2490</strain>
    </source>
</reference>
<dbReference type="Proteomes" id="UP000078544">
    <property type="component" value="Unassembled WGS sequence"/>
</dbReference>
<dbReference type="EMBL" id="AZGY01000001">
    <property type="protein sequence ID" value="OAA33473.1"/>
    <property type="molecule type" value="Genomic_DNA"/>
</dbReference>
<dbReference type="OrthoDB" id="2013972at2759"/>
<sequence length="319" mass="36348">MDTDSTYGEDNSNASTSIYSAITRYEWKHGRRYHAYQSGSYSFPNDEREQDRLDMLHHAITRLLDGRLFLAPIQPNGLKILDIGTGTGIWPISMGDTYPGAFVTGNDLSPIQPSWVPNNVKFLVDDVELDWVQSSQYDYIHCRYMAASIKDWPRLMRQIHESLKPGGWVEFQESASTYKTDEGELLPTEVSDELHPTYAFRQLNEALRDACATTGRTFDPTPHLCRWATESGFQNAKQTNFQVPVGNWPKDQRNKEIGNMMAMNFTEGVEAMTAVLVRDVLAWPAEEVEMLNARVRLAAKNKDLRLTFDYVVVTAQKHV</sequence>
<dbReference type="AlphaFoldDB" id="A0A166VBA9"/>
<accession>A0A166VBA9</accession>
<dbReference type="PANTHER" id="PTHR43591:SF10">
    <property type="entry name" value="ABC TRANSMEMBRANE TYPE-1 DOMAIN-CONTAINING PROTEIN-RELATED"/>
    <property type="match status" value="1"/>
</dbReference>
<dbReference type="SUPFAM" id="SSF53335">
    <property type="entry name" value="S-adenosyl-L-methionine-dependent methyltransferases"/>
    <property type="match status" value="1"/>
</dbReference>
<dbReference type="Gene3D" id="3.40.50.150">
    <property type="entry name" value="Vaccinia Virus protein VP39"/>
    <property type="match status" value="1"/>
</dbReference>
<dbReference type="STRING" id="1081109.A0A166VBA9"/>
<evidence type="ECO:0000313" key="2">
    <source>
        <dbReference type="EMBL" id="OAA33473.1"/>
    </source>
</evidence>
<protein>
    <submittedName>
        <fullName evidence="2">TAM domain methyltransferase</fullName>
    </submittedName>
</protein>
<dbReference type="Pfam" id="PF13489">
    <property type="entry name" value="Methyltransf_23"/>
    <property type="match status" value="1"/>
</dbReference>
<keyword evidence="2" id="KW-0489">Methyltransferase</keyword>
<evidence type="ECO:0000256" key="1">
    <source>
        <dbReference type="ARBA" id="ARBA00038158"/>
    </source>
</evidence>
<gene>
    <name evidence="2" type="ORF">AAL_00938</name>
</gene>